<evidence type="ECO:0000313" key="3">
    <source>
        <dbReference type="Proteomes" id="UP000194432"/>
    </source>
</evidence>
<keyword evidence="1" id="KW-1133">Transmembrane helix</keyword>
<proteinExistence type="predicted"/>
<feature type="transmembrane region" description="Helical" evidence="1">
    <location>
        <begin position="77"/>
        <end position="96"/>
    </location>
</feature>
<feature type="transmembrane region" description="Helical" evidence="1">
    <location>
        <begin position="210"/>
        <end position="236"/>
    </location>
</feature>
<dbReference type="EMBL" id="CP021361">
    <property type="protein sequence ID" value="ART52244.1"/>
    <property type="molecule type" value="Genomic_DNA"/>
</dbReference>
<feature type="transmembrane region" description="Helical" evidence="1">
    <location>
        <begin position="176"/>
        <end position="198"/>
    </location>
</feature>
<reference evidence="2 3" key="1">
    <citation type="submission" date="2017-05" db="EMBL/GenBank/DDBJ databases">
        <title>Polyphasic characterization of four soil-derived phenanthrene-degrading Acidovorax strains and proposal of Acidovorax phenanthrenivorans sp. nov.</title>
        <authorList>
            <person name="Singleton D.R."/>
            <person name="Lee J."/>
            <person name="Dickey A.N."/>
            <person name="Stroud A."/>
            <person name="Scholl E.H."/>
            <person name="Wright F.A."/>
            <person name="Aitken M.D."/>
        </authorList>
    </citation>
    <scope>NUCLEOTIDE SEQUENCE [LARGE SCALE GENOMIC DNA]</scope>
    <source>
        <strain evidence="2">NA3</strain>
    </source>
</reference>
<feature type="transmembrane region" description="Helical" evidence="1">
    <location>
        <begin position="389"/>
        <end position="410"/>
    </location>
</feature>
<keyword evidence="3" id="KW-1185">Reference proteome</keyword>
<sequence length="422" mass="43245">MNRTLGSLQVAALLVSASYGIGFLFGSGELALSHGMAGSIYGVATGFGMLVLAAFARQLWATGLPVWDLFGSAYGKQLQGVVALLSLIWMSGVLAAQIQGGVAVLDLLGLEQPHSYMTILLLIYGTSRLDLRFASALFAMCLLASATVLVYALVVANGMGLYLQAIPAFSEDLSTFSASRVVAVSLAVGLLVCTGADYQQFVLAARSPVAAVGGCVLAGLLLFVIAFLPSAVVVAMQGGGMLGDLVDTKQVVPWVLGQVAGSVGQGADKLMLIALSVAALGAGAAILRAMTEALACAASGSRSAGHPMIALIALGLSALLASRDQGIVDTMVSVNVVYIASISVCFATMVTGIVVLPQHAKWIVAVGFAGSVAVHLAGWLGQYGEDTDVVSLLLGCFLSAGTALWLRFVAGGSARRWSSLRR</sequence>
<feature type="transmembrane region" description="Helical" evidence="1">
    <location>
        <begin position="336"/>
        <end position="356"/>
    </location>
</feature>
<feature type="transmembrane region" description="Helical" evidence="1">
    <location>
        <begin position="363"/>
        <end position="383"/>
    </location>
</feature>
<feature type="transmembrane region" description="Helical" evidence="1">
    <location>
        <begin position="136"/>
        <end position="156"/>
    </location>
</feature>
<feature type="transmembrane region" description="Helical" evidence="1">
    <location>
        <begin position="270"/>
        <end position="291"/>
    </location>
</feature>
<feature type="transmembrane region" description="Helical" evidence="1">
    <location>
        <begin position="303"/>
        <end position="321"/>
    </location>
</feature>
<dbReference type="Proteomes" id="UP000194432">
    <property type="component" value="Chromosome 1"/>
</dbReference>
<dbReference type="KEGG" id="acin:CBP34_12100"/>
<keyword evidence="1" id="KW-0472">Membrane</keyword>
<protein>
    <recommendedName>
        <fullName evidence="4">Sodium:solute symporter</fullName>
    </recommendedName>
</protein>
<evidence type="ECO:0008006" key="4">
    <source>
        <dbReference type="Google" id="ProtNLM"/>
    </source>
</evidence>
<name>A0A240U469_9BURK</name>
<accession>A0A240U469</accession>
<gene>
    <name evidence="2" type="ORF">CBP34_12100</name>
</gene>
<organism evidence="2 3">
    <name type="scientific">Acidovorax carolinensis</name>
    <dbReference type="NCBI Taxonomy" id="553814"/>
    <lineage>
        <taxon>Bacteria</taxon>
        <taxon>Pseudomonadati</taxon>
        <taxon>Pseudomonadota</taxon>
        <taxon>Betaproteobacteria</taxon>
        <taxon>Burkholderiales</taxon>
        <taxon>Comamonadaceae</taxon>
        <taxon>Acidovorax</taxon>
    </lineage>
</organism>
<dbReference type="RefSeq" id="WP_094098158.1">
    <property type="nucleotide sequence ID" value="NZ_CP021361.1"/>
</dbReference>
<feature type="transmembrane region" description="Helical" evidence="1">
    <location>
        <begin position="36"/>
        <end position="56"/>
    </location>
</feature>
<dbReference type="AlphaFoldDB" id="A0A240U469"/>
<keyword evidence="1" id="KW-0812">Transmembrane</keyword>
<evidence type="ECO:0000256" key="1">
    <source>
        <dbReference type="SAM" id="Phobius"/>
    </source>
</evidence>
<evidence type="ECO:0000313" key="2">
    <source>
        <dbReference type="EMBL" id="ART52244.1"/>
    </source>
</evidence>